<organism evidence="1 2">
    <name type="scientific">Ceutorhynchus assimilis</name>
    <name type="common">cabbage seed weevil</name>
    <dbReference type="NCBI Taxonomy" id="467358"/>
    <lineage>
        <taxon>Eukaryota</taxon>
        <taxon>Metazoa</taxon>
        <taxon>Ecdysozoa</taxon>
        <taxon>Arthropoda</taxon>
        <taxon>Hexapoda</taxon>
        <taxon>Insecta</taxon>
        <taxon>Pterygota</taxon>
        <taxon>Neoptera</taxon>
        <taxon>Endopterygota</taxon>
        <taxon>Coleoptera</taxon>
        <taxon>Polyphaga</taxon>
        <taxon>Cucujiformia</taxon>
        <taxon>Curculionidae</taxon>
        <taxon>Ceutorhynchinae</taxon>
        <taxon>Ceutorhynchus</taxon>
    </lineage>
</organism>
<gene>
    <name evidence="1" type="ORF">CEUTPL_LOCUS9642</name>
</gene>
<dbReference type="GO" id="GO:0019005">
    <property type="term" value="C:SCF ubiquitin ligase complex"/>
    <property type="evidence" value="ECO:0007669"/>
    <property type="project" value="TreeGrafter"/>
</dbReference>
<dbReference type="OrthoDB" id="5955317at2759"/>
<reference evidence="1" key="1">
    <citation type="submission" date="2022-01" db="EMBL/GenBank/DDBJ databases">
        <authorList>
            <person name="King R."/>
        </authorList>
    </citation>
    <scope>NUCLEOTIDE SEQUENCE</scope>
</reference>
<dbReference type="Proteomes" id="UP001152799">
    <property type="component" value="Chromosome 5"/>
</dbReference>
<evidence type="ECO:0000313" key="1">
    <source>
        <dbReference type="EMBL" id="CAG9769126.1"/>
    </source>
</evidence>
<dbReference type="PANTHER" id="PTHR20988">
    <property type="entry name" value="TRANSMEMBRANE PROTEIN 183A-RELATED"/>
    <property type="match status" value="1"/>
</dbReference>
<dbReference type="InterPro" id="IPR026509">
    <property type="entry name" value="TMEM183"/>
</dbReference>
<dbReference type="AlphaFoldDB" id="A0A9N9MS21"/>
<protein>
    <recommendedName>
        <fullName evidence="3">Transmembrane protein 183</fullName>
    </recommendedName>
</protein>
<name>A0A9N9MS21_9CUCU</name>
<keyword evidence="2" id="KW-1185">Reference proteome</keyword>
<dbReference type="GO" id="GO:0031647">
    <property type="term" value="P:regulation of protein stability"/>
    <property type="evidence" value="ECO:0007669"/>
    <property type="project" value="TreeGrafter"/>
</dbReference>
<dbReference type="EMBL" id="OU892281">
    <property type="protein sequence ID" value="CAG9769126.1"/>
    <property type="molecule type" value="Genomic_DNA"/>
</dbReference>
<proteinExistence type="predicted"/>
<evidence type="ECO:0000313" key="2">
    <source>
        <dbReference type="Proteomes" id="UP001152799"/>
    </source>
</evidence>
<sequence>MPKKSRKGFVKSLGDVTLNDYANSSAPKNRIKKASDNVNVVLKQEAEKSWDEKDEEDFEGEFVSQENEDGTFTVVLKKLPTTPKRSLSTSKGQGKDYSIDIWFLISEYIKPEDVGTFAAICRTSFEVVCTAKFWFNLHRRCYKNVPDLPELLQPESLIRKYGLRKNVIRALYHMYTPFVNRLRLLKFEEHPETLKNYGCQSVWYVEDKEYKYYYFFKMKKNISNCLSHSSGQLPDLLEALDDIAANPDEHCKVLRVTCLHHHHIQPQIIGLSLKSASVNLSRGMWTTKCQHQKLQLVFGTKSYMGTSQSGADCTLVLLDPVINIRVFDWWHPLYPYNRNELGRFSTCEE</sequence>
<accession>A0A9N9MS21</accession>
<dbReference type="PANTHER" id="PTHR20988:SF2">
    <property type="entry name" value="TRANSMEMBRANE PROTEIN 183A-RELATED"/>
    <property type="match status" value="1"/>
</dbReference>
<evidence type="ECO:0008006" key="3">
    <source>
        <dbReference type="Google" id="ProtNLM"/>
    </source>
</evidence>